<evidence type="ECO:0000313" key="1">
    <source>
        <dbReference type="EnsemblPlants" id="cds.evm.model.02.1448"/>
    </source>
</evidence>
<evidence type="ECO:0000313" key="2">
    <source>
        <dbReference type="Proteomes" id="UP000596661"/>
    </source>
</evidence>
<name>A0A803NTN8_CANSA</name>
<keyword evidence="2" id="KW-1185">Reference proteome</keyword>
<proteinExistence type="predicted"/>
<reference evidence="1" key="2">
    <citation type="submission" date="2021-03" db="UniProtKB">
        <authorList>
            <consortium name="EnsemblPlants"/>
        </authorList>
    </citation>
    <scope>IDENTIFICATION</scope>
</reference>
<protein>
    <submittedName>
        <fullName evidence="1">Uncharacterized protein</fullName>
    </submittedName>
</protein>
<sequence>MTLAANLVTARYMRKSYSSPLSHFDSKIEITLKPVRKVLRARKMADNRVNNNNNNAANGANLVATRTLRDYFRPVVNDDFLSVRR</sequence>
<dbReference type="EMBL" id="UZAU01000196">
    <property type="status" value="NOT_ANNOTATED_CDS"/>
    <property type="molecule type" value="Genomic_DNA"/>
</dbReference>
<reference evidence="1" key="1">
    <citation type="submission" date="2018-11" db="EMBL/GenBank/DDBJ databases">
        <authorList>
            <person name="Grassa J C."/>
        </authorList>
    </citation>
    <scope>NUCLEOTIDE SEQUENCE [LARGE SCALE GENOMIC DNA]</scope>
</reference>
<accession>A0A803NTN8</accession>
<dbReference type="EnsemblPlants" id="evm.model.02.1448">
    <property type="protein sequence ID" value="cds.evm.model.02.1448"/>
    <property type="gene ID" value="evm.TU.02.1448"/>
</dbReference>
<dbReference type="Gramene" id="evm.model.02.1448">
    <property type="protein sequence ID" value="cds.evm.model.02.1448"/>
    <property type="gene ID" value="evm.TU.02.1448"/>
</dbReference>
<dbReference type="AlphaFoldDB" id="A0A803NTN8"/>
<dbReference type="Proteomes" id="UP000596661">
    <property type="component" value="Chromosome 2"/>
</dbReference>
<organism evidence="1 2">
    <name type="scientific">Cannabis sativa</name>
    <name type="common">Hemp</name>
    <name type="synonym">Marijuana</name>
    <dbReference type="NCBI Taxonomy" id="3483"/>
    <lineage>
        <taxon>Eukaryota</taxon>
        <taxon>Viridiplantae</taxon>
        <taxon>Streptophyta</taxon>
        <taxon>Embryophyta</taxon>
        <taxon>Tracheophyta</taxon>
        <taxon>Spermatophyta</taxon>
        <taxon>Magnoliopsida</taxon>
        <taxon>eudicotyledons</taxon>
        <taxon>Gunneridae</taxon>
        <taxon>Pentapetalae</taxon>
        <taxon>rosids</taxon>
        <taxon>fabids</taxon>
        <taxon>Rosales</taxon>
        <taxon>Cannabaceae</taxon>
        <taxon>Cannabis</taxon>
    </lineage>
</organism>